<evidence type="ECO:0000259" key="3">
    <source>
        <dbReference type="PROSITE" id="PS51471"/>
    </source>
</evidence>
<keyword evidence="5" id="KW-1185">Reference proteome</keyword>
<dbReference type="EMBL" id="JBFCZG010000006">
    <property type="protein sequence ID" value="KAL3420511.1"/>
    <property type="molecule type" value="Genomic_DNA"/>
</dbReference>
<dbReference type="Proteomes" id="UP001629113">
    <property type="component" value="Unassembled WGS sequence"/>
</dbReference>
<feature type="domain" description="Fe2OG dioxygenase" evidence="3">
    <location>
        <begin position="172"/>
        <end position="276"/>
    </location>
</feature>
<keyword evidence="2" id="KW-0560">Oxidoreductase</keyword>
<sequence length="328" mass="37252">MAVTTTENGQPVANLPSIDINLLQAQDAAEYQRLLSACEVYGFFYLNLQGYGSMVADWQKVLELMGEYFAQPLDVKMLDARHSDTHGYEPCGTSAGAREDEPDHYESLKVSRAEMTNFDEALPQLAKDNSELFERFTSAAHNITMTILDALSTLLELDEAHALRNYHRDGEPSLSTMSMFRYPKQERYGEGVGHNKHTDLGTLTFLLTTQWGLQVLSPECNEWRFIAPRPDHAIINVADSLRFLSGFRLKSAVHQVLPMHGLQHEHRYSIAYFLRAEDNVQYKDSQGRVFTAKQWHDTKFDVFRESHDKQAQDSILTGGMERGNSIVV</sequence>
<evidence type="ECO:0000256" key="1">
    <source>
        <dbReference type="ARBA" id="ARBA00008056"/>
    </source>
</evidence>
<dbReference type="Gene3D" id="2.60.120.330">
    <property type="entry name" value="B-lactam Antibiotic, Isopenicillin N Synthase, Chain"/>
    <property type="match status" value="1"/>
</dbReference>
<dbReference type="SUPFAM" id="SSF51197">
    <property type="entry name" value="Clavaminate synthase-like"/>
    <property type="match status" value="1"/>
</dbReference>
<protein>
    <submittedName>
        <fullName evidence="4">Gibberellin 20-oxidase</fullName>
    </submittedName>
</protein>
<dbReference type="PROSITE" id="PS51471">
    <property type="entry name" value="FE2OG_OXY"/>
    <property type="match status" value="1"/>
</dbReference>
<dbReference type="InterPro" id="IPR005123">
    <property type="entry name" value="Oxoglu/Fe-dep_dioxygenase_dom"/>
</dbReference>
<dbReference type="Pfam" id="PF03171">
    <property type="entry name" value="2OG-FeII_Oxy"/>
    <property type="match status" value="1"/>
</dbReference>
<reference evidence="4 5" key="1">
    <citation type="submission" date="2024-06" db="EMBL/GenBank/DDBJ databases">
        <title>Complete genome of Phlyctema vagabunda strain 19-DSS-EL-015.</title>
        <authorList>
            <person name="Fiorenzani C."/>
        </authorList>
    </citation>
    <scope>NUCLEOTIDE SEQUENCE [LARGE SCALE GENOMIC DNA]</scope>
    <source>
        <strain evidence="4 5">19-DSS-EL-015</strain>
    </source>
</reference>
<evidence type="ECO:0000256" key="2">
    <source>
        <dbReference type="RuleBase" id="RU003682"/>
    </source>
</evidence>
<dbReference type="InterPro" id="IPR044861">
    <property type="entry name" value="IPNS-like_FE2OG_OXY"/>
</dbReference>
<dbReference type="Pfam" id="PF14226">
    <property type="entry name" value="DIOX_N"/>
    <property type="match status" value="1"/>
</dbReference>
<comment type="similarity">
    <text evidence="1 2">Belongs to the iron/ascorbate-dependent oxidoreductase family.</text>
</comment>
<gene>
    <name evidence="4" type="ORF">PVAG01_06956</name>
</gene>
<evidence type="ECO:0000313" key="5">
    <source>
        <dbReference type="Proteomes" id="UP001629113"/>
    </source>
</evidence>
<dbReference type="InterPro" id="IPR026992">
    <property type="entry name" value="DIOX_N"/>
</dbReference>
<dbReference type="InterPro" id="IPR027443">
    <property type="entry name" value="IPNS-like_sf"/>
</dbReference>
<keyword evidence="2" id="KW-0408">Iron</keyword>
<dbReference type="PANTHER" id="PTHR47990">
    <property type="entry name" value="2-OXOGLUTARATE (2OG) AND FE(II)-DEPENDENT OXYGENASE SUPERFAMILY PROTEIN-RELATED"/>
    <property type="match status" value="1"/>
</dbReference>
<dbReference type="InterPro" id="IPR050231">
    <property type="entry name" value="Iron_ascorbate_oxido_reductase"/>
</dbReference>
<name>A0ABR4PB11_9HELO</name>
<evidence type="ECO:0000313" key="4">
    <source>
        <dbReference type="EMBL" id="KAL3420511.1"/>
    </source>
</evidence>
<organism evidence="4 5">
    <name type="scientific">Phlyctema vagabunda</name>
    <dbReference type="NCBI Taxonomy" id="108571"/>
    <lineage>
        <taxon>Eukaryota</taxon>
        <taxon>Fungi</taxon>
        <taxon>Dikarya</taxon>
        <taxon>Ascomycota</taxon>
        <taxon>Pezizomycotina</taxon>
        <taxon>Leotiomycetes</taxon>
        <taxon>Helotiales</taxon>
        <taxon>Dermateaceae</taxon>
        <taxon>Phlyctema</taxon>
    </lineage>
</organism>
<proteinExistence type="inferred from homology"/>
<comment type="caution">
    <text evidence="4">The sequence shown here is derived from an EMBL/GenBank/DDBJ whole genome shotgun (WGS) entry which is preliminary data.</text>
</comment>
<accession>A0ABR4PB11</accession>
<keyword evidence="2" id="KW-0479">Metal-binding</keyword>